<dbReference type="OrthoDB" id="5295733at2"/>
<comment type="similarity">
    <text evidence="2">Belongs to the TerC family.</text>
</comment>
<dbReference type="STRING" id="1601833.SAMN05518684_105260"/>
<feature type="transmembrane region" description="Helical" evidence="6">
    <location>
        <begin position="107"/>
        <end position="127"/>
    </location>
</feature>
<evidence type="ECO:0000256" key="6">
    <source>
        <dbReference type="SAM" id="Phobius"/>
    </source>
</evidence>
<dbReference type="PANTHER" id="PTHR30238">
    <property type="entry name" value="MEMBRANE BOUND PREDICTED REDOX MODULATOR"/>
    <property type="match status" value="1"/>
</dbReference>
<gene>
    <name evidence="7" type="ORF">SAMN05518684_105260</name>
</gene>
<feature type="transmembrane region" description="Helical" evidence="6">
    <location>
        <begin position="133"/>
        <end position="154"/>
    </location>
</feature>
<sequence length="230" mass="24959">MSSEMIWTLLTIIGIDIVLGGDNAIVVALACRHLPENMRNKAIVLGIMLAVLSRGLLTVIAVQLLAIPYLMGIGGFFLIWIAFRLVKTENSHSEAQENYSMSDAIKTIVIADVVMGFDNVIAVAGAADGNSSLVIAGLIISVPIIIWGSKLILYLMEKFPVIIYLGAAILLYTAGKMIVHEDIVASLLQLSAFPVDYFVPGLVITGLLIAWITQRVQGIKIMYYSPARKK</sequence>
<evidence type="ECO:0000313" key="7">
    <source>
        <dbReference type="EMBL" id="SER94995.1"/>
    </source>
</evidence>
<feature type="transmembrane region" description="Helical" evidence="6">
    <location>
        <begin position="42"/>
        <end position="61"/>
    </location>
</feature>
<keyword evidence="3 6" id="KW-0812">Transmembrane</keyword>
<evidence type="ECO:0000256" key="2">
    <source>
        <dbReference type="ARBA" id="ARBA00007511"/>
    </source>
</evidence>
<feature type="transmembrane region" description="Helical" evidence="6">
    <location>
        <begin position="161"/>
        <end position="179"/>
    </location>
</feature>
<dbReference type="InterPro" id="IPR005496">
    <property type="entry name" value="Integral_membrane_TerC"/>
</dbReference>
<proteinExistence type="inferred from homology"/>
<dbReference type="PANTHER" id="PTHR30238:SF4">
    <property type="entry name" value="SLL1022 PROTEIN"/>
    <property type="match status" value="1"/>
</dbReference>
<evidence type="ECO:0000256" key="5">
    <source>
        <dbReference type="ARBA" id="ARBA00023136"/>
    </source>
</evidence>
<dbReference type="AlphaFoldDB" id="A0A1H9TCL7"/>
<feature type="transmembrane region" description="Helical" evidence="6">
    <location>
        <begin position="191"/>
        <end position="212"/>
    </location>
</feature>
<evidence type="ECO:0000256" key="4">
    <source>
        <dbReference type="ARBA" id="ARBA00022989"/>
    </source>
</evidence>
<dbReference type="EMBL" id="FOGT01000005">
    <property type="protein sequence ID" value="SER94995.1"/>
    <property type="molecule type" value="Genomic_DNA"/>
</dbReference>
<accession>A0A1H9TCL7</accession>
<dbReference type="Pfam" id="PF03741">
    <property type="entry name" value="TerC"/>
    <property type="match status" value="1"/>
</dbReference>
<keyword evidence="5 6" id="KW-0472">Membrane</keyword>
<dbReference type="Proteomes" id="UP000198571">
    <property type="component" value="Unassembled WGS sequence"/>
</dbReference>
<keyword evidence="8" id="KW-1185">Reference proteome</keyword>
<evidence type="ECO:0000256" key="1">
    <source>
        <dbReference type="ARBA" id="ARBA00004141"/>
    </source>
</evidence>
<evidence type="ECO:0000313" key="8">
    <source>
        <dbReference type="Proteomes" id="UP000198571"/>
    </source>
</evidence>
<keyword evidence="4 6" id="KW-1133">Transmembrane helix</keyword>
<evidence type="ECO:0000256" key="3">
    <source>
        <dbReference type="ARBA" id="ARBA00022692"/>
    </source>
</evidence>
<protein>
    <submittedName>
        <fullName evidence="7">Integral membrane protein, YjbE family</fullName>
    </submittedName>
</protein>
<dbReference type="NCBIfam" id="TIGR03717">
    <property type="entry name" value="R_switched_YjbE"/>
    <property type="match status" value="1"/>
</dbReference>
<dbReference type="RefSeq" id="WP_093050139.1">
    <property type="nucleotide sequence ID" value="NZ_FOGT01000005.1"/>
</dbReference>
<name>A0A1H9TCL7_9BACI</name>
<dbReference type="InterPro" id="IPR022301">
    <property type="entry name" value="Integral_membrane_YjbE"/>
</dbReference>
<reference evidence="8" key="1">
    <citation type="submission" date="2016-10" db="EMBL/GenBank/DDBJ databases">
        <authorList>
            <person name="Varghese N."/>
            <person name="Submissions S."/>
        </authorList>
    </citation>
    <scope>NUCLEOTIDE SEQUENCE [LARGE SCALE GENOMIC DNA]</scope>
    <source>
        <strain evidence="8">S9</strain>
    </source>
</reference>
<dbReference type="GO" id="GO:0016020">
    <property type="term" value="C:membrane"/>
    <property type="evidence" value="ECO:0007669"/>
    <property type="project" value="UniProtKB-SubCell"/>
</dbReference>
<comment type="subcellular location">
    <subcellularLocation>
        <location evidence="1">Membrane</location>
        <topology evidence="1">Multi-pass membrane protein</topology>
    </subcellularLocation>
</comment>
<feature type="transmembrane region" description="Helical" evidence="6">
    <location>
        <begin position="6"/>
        <end position="30"/>
    </location>
</feature>
<organism evidence="7 8">
    <name type="scientific">Salipaludibacillus aurantiacus</name>
    <dbReference type="NCBI Taxonomy" id="1601833"/>
    <lineage>
        <taxon>Bacteria</taxon>
        <taxon>Bacillati</taxon>
        <taxon>Bacillota</taxon>
        <taxon>Bacilli</taxon>
        <taxon>Bacillales</taxon>
        <taxon>Bacillaceae</taxon>
    </lineage>
</organism>
<feature type="transmembrane region" description="Helical" evidence="6">
    <location>
        <begin position="67"/>
        <end position="86"/>
    </location>
</feature>